<dbReference type="Gene3D" id="3.90.1140.10">
    <property type="entry name" value="Cyclic phosphodiesterase"/>
    <property type="match status" value="1"/>
</dbReference>
<dbReference type="Proteomes" id="UP001500556">
    <property type="component" value="Unassembled WGS sequence"/>
</dbReference>
<gene>
    <name evidence="1" type="ORF">GCM10025782_26990</name>
</gene>
<dbReference type="SUPFAM" id="SSF55144">
    <property type="entry name" value="LigT-like"/>
    <property type="match status" value="1"/>
</dbReference>
<keyword evidence="1" id="KW-0436">Ligase</keyword>
<dbReference type="InterPro" id="IPR009097">
    <property type="entry name" value="Cyclic_Pdiesterase"/>
</dbReference>
<comment type="caution">
    <text evidence="1">The sequence shown here is derived from an EMBL/GenBank/DDBJ whole genome shotgun (WGS) entry which is preliminary data.</text>
</comment>
<keyword evidence="2" id="KW-1185">Reference proteome</keyword>
<protein>
    <submittedName>
        <fullName evidence="1">2'-5' RNA ligase family protein</fullName>
    </submittedName>
</protein>
<dbReference type="EMBL" id="BAABLO010000011">
    <property type="protein sequence ID" value="GAA4727082.1"/>
    <property type="molecule type" value="Genomic_DNA"/>
</dbReference>
<organism evidence="1 2">
    <name type="scientific">Pedococcus ginsenosidimutans</name>
    <dbReference type="NCBI Taxonomy" id="490570"/>
    <lineage>
        <taxon>Bacteria</taxon>
        <taxon>Bacillati</taxon>
        <taxon>Actinomycetota</taxon>
        <taxon>Actinomycetes</taxon>
        <taxon>Micrococcales</taxon>
        <taxon>Intrasporangiaceae</taxon>
        <taxon>Pedococcus</taxon>
    </lineage>
</organism>
<dbReference type="PANTHER" id="PTHR36039:SF2">
    <property type="entry name" value="RNA LIGASE_CYCLIC NUCLEOTIDE PHOSPHODIESTERASE FAMILY PROTEIN"/>
    <property type="match status" value="1"/>
</dbReference>
<dbReference type="Pfam" id="PF13563">
    <property type="entry name" value="2_5_RNA_ligase2"/>
    <property type="match status" value="1"/>
</dbReference>
<sequence>MWRRQTAPVALAVCLLLDPDTDRAVRRLWAGLETAGIRTLLTHTHRRHVPHLSYAVLRTFDEDLVAAAVGALPDGPPLELRFDTVGLFPRGRAALLPAATSALLTRQQAVVEAVRGTGADLHWHYRPGRWVPHCSLTTGTSQELLPVAAVHAFDVLPLEGRAVRAALIDSGTGRHLPLANLP</sequence>
<evidence type="ECO:0000313" key="1">
    <source>
        <dbReference type="EMBL" id="GAA4727082.1"/>
    </source>
</evidence>
<dbReference type="PANTHER" id="PTHR36039">
    <property type="match status" value="1"/>
</dbReference>
<name>A0ABP8YGF3_9MICO</name>
<proteinExistence type="predicted"/>
<dbReference type="GO" id="GO:0016874">
    <property type="term" value="F:ligase activity"/>
    <property type="evidence" value="ECO:0007669"/>
    <property type="project" value="UniProtKB-KW"/>
</dbReference>
<reference evidence="2" key="1">
    <citation type="journal article" date="2019" name="Int. J. Syst. Evol. Microbiol.">
        <title>The Global Catalogue of Microorganisms (GCM) 10K type strain sequencing project: providing services to taxonomists for standard genome sequencing and annotation.</title>
        <authorList>
            <consortium name="The Broad Institute Genomics Platform"/>
            <consortium name="The Broad Institute Genome Sequencing Center for Infectious Disease"/>
            <person name="Wu L."/>
            <person name="Ma J."/>
        </authorList>
    </citation>
    <scope>NUCLEOTIDE SEQUENCE [LARGE SCALE GENOMIC DNA]</scope>
    <source>
        <strain evidence="2">JCM 18961</strain>
    </source>
</reference>
<evidence type="ECO:0000313" key="2">
    <source>
        <dbReference type="Proteomes" id="UP001500556"/>
    </source>
</evidence>
<accession>A0ABP8YGF3</accession>